<proteinExistence type="predicted"/>
<dbReference type="AlphaFoldDB" id="A0A382T190"/>
<accession>A0A382T190</accession>
<gene>
    <name evidence="1" type="ORF">METZ01_LOCUS368369</name>
</gene>
<name>A0A382T190_9ZZZZ</name>
<organism evidence="1">
    <name type="scientific">marine metagenome</name>
    <dbReference type="NCBI Taxonomy" id="408172"/>
    <lineage>
        <taxon>unclassified sequences</taxon>
        <taxon>metagenomes</taxon>
        <taxon>ecological metagenomes</taxon>
    </lineage>
</organism>
<dbReference type="EMBL" id="UINC01132911">
    <property type="protein sequence ID" value="SVD15515.1"/>
    <property type="molecule type" value="Genomic_DNA"/>
</dbReference>
<sequence>MTSQELTILLSISINTIVSLLKSEINTNPSLTSDFKNVLSNNMNKKTLIFSPLNILVKIYDFKGNISKYVHHKIEDK</sequence>
<reference evidence="1" key="1">
    <citation type="submission" date="2018-05" db="EMBL/GenBank/DDBJ databases">
        <authorList>
            <person name="Lanie J.A."/>
            <person name="Ng W.-L."/>
            <person name="Kazmierczak K.M."/>
            <person name="Andrzejewski T.M."/>
            <person name="Davidsen T.M."/>
            <person name="Wayne K.J."/>
            <person name="Tettelin H."/>
            <person name="Glass J.I."/>
            <person name="Rusch D."/>
            <person name="Podicherti R."/>
            <person name="Tsui H.-C.T."/>
            <person name="Winkler M.E."/>
        </authorList>
    </citation>
    <scope>NUCLEOTIDE SEQUENCE</scope>
</reference>
<evidence type="ECO:0000313" key="1">
    <source>
        <dbReference type="EMBL" id="SVD15515.1"/>
    </source>
</evidence>
<protein>
    <submittedName>
        <fullName evidence="1">Uncharacterized protein</fullName>
    </submittedName>
</protein>